<proteinExistence type="predicted"/>
<dbReference type="Pfam" id="PF18941">
    <property type="entry name" value="DUF5688"/>
    <property type="match status" value="1"/>
</dbReference>
<evidence type="ECO:0000313" key="2">
    <source>
        <dbReference type="Proteomes" id="UP000824049"/>
    </source>
</evidence>
<evidence type="ECO:0000313" key="1">
    <source>
        <dbReference type="EMBL" id="HIZ40214.1"/>
    </source>
</evidence>
<accession>A0A9D2EM29</accession>
<dbReference type="InterPro" id="IPR043743">
    <property type="entry name" value="DUF5688"/>
</dbReference>
<protein>
    <submittedName>
        <fullName evidence="1">Uncharacterized protein</fullName>
    </submittedName>
</protein>
<comment type="caution">
    <text evidence="1">The sequence shown here is derived from an EMBL/GenBank/DDBJ whole genome shotgun (WGS) entry which is preliminary data.</text>
</comment>
<organism evidence="1 2">
    <name type="scientific">Candidatus Anaerobutyricum stercoris</name>
    <dbReference type="NCBI Taxonomy" id="2838457"/>
    <lineage>
        <taxon>Bacteria</taxon>
        <taxon>Bacillati</taxon>
        <taxon>Bacillota</taxon>
        <taxon>Clostridia</taxon>
        <taxon>Lachnospirales</taxon>
        <taxon>Lachnospiraceae</taxon>
        <taxon>Anaerobutyricum</taxon>
    </lineage>
</organism>
<name>A0A9D2EM29_9FIRM</name>
<sequence length="298" mass="35031">MMNFEEFLCYVEEHILKGWKENAEVRIQETKKNNGITYQGLSIREMEEMVAPCIYLEEFYDLYQRSGDLEEVMEKIRQEYQWAMERSALYEMNVLQYDRIRKKIIFRLVNYEKNREILEDCPCIQMHDLALTFRWVAHTDSIGISTALITNRELALWGISLHELLLVARENTRRLFPPRIMDMDSFLMESGRGKPPLMPGKIMYIMTNEQQINGATVLVYDGVLRQFADKIKEDFYVLPSSIHELILVPASQFADAGRLFEMVREANDTIVLPVDYLSDSVYYYNRRKDQLTLAASDA</sequence>
<reference evidence="1" key="1">
    <citation type="journal article" date="2021" name="PeerJ">
        <title>Extensive microbial diversity within the chicken gut microbiome revealed by metagenomics and culture.</title>
        <authorList>
            <person name="Gilroy R."/>
            <person name="Ravi A."/>
            <person name="Getino M."/>
            <person name="Pursley I."/>
            <person name="Horton D.L."/>
            <person name="Alikhan N.F."/>
            <person name="Baker D."/>
            <person name="Gharbi K."/>
            <person name="Hall N."/>
            <person name="Watson M."/>
            <person name="Adriaenssens E.M."/>
            <person name="Foster-Nyarko E."/>
            <person name="Jarju S."/>
            <person name="Secka A."/>
            <person name="Antonio M."/>
            <person name="Oren A."/>
            <person name="Chaudhuri R.R."/>
            <person name="La Ragione R."/>
            <person name="Hildebrand F."/>
            <person name="Pallen M.J."/>
        </authorList>
    </citation>
    <scope>NUCLEOTIDE SEQUENCE</scope>
    <source>
        <strain evidence="1">CHK179-28034</strain>
    </source>
</reference>
<reference evidence="1" key="2">
    <citation type="submission" date="2021-04" db="EMBL/GenBank/DDBJ databases">
        <authorList>
            <person name="Gilroy R."/>
        </authorList>
    </citation>
    <scope>NUCLEOTIDE SEQUENCE</scope>
    <source>
        <strain evidence="1">CHK179-28034</strain>
    </source>
</reference>
<gene>
    <name evidence="1" type="ORF">H9968_09920</name>
</gene>
<dbReference type="AlphaFoldDB" id="A0A9D2EM29"/>
<dbReference type="Proteomes" id="UP000824049">
    <property type="component" value="Unassembled WGS sequence"/>
</dbReference>
<dbReference type="EMBL" id="DXBR01000089">
    <property type="protein sequence ID" value="HIZ40214.1"/>
    <property type="molecule type" value="Genomic_DNA"/>
</dbReference>